<dbReference type="Gene3D" id="2.60.120.10">
    <property type="entry name" value="Jelly Rolls"/>
    <property type="match status" value="2"/>
</dbReference>
<dbReference type="RefSeq" id="WP_013627078.1">
    <property type="nucleotide sequence ID" value="NC_015174.1"/>
</dbReference>
<evidence type="ECO:0000256" key="1">
    <source>
        <dbReference type="SAM" id="SignalP"/>
    </source>
</evidence>
<proteinExistence type="predicted"/>
<dbReference type="OrthoDB" id="291085at2"/>
<organism evidence="2 3">
    <name type="scientific">Rubinisphaera brasiliensis (strain ATCC 49424 / DSM 5305 / JCM 21570 / IAM 15109 / NBRC 103401 / IFAM 1448)</name>
    <name type="common">Planctomyces brasiliensis</name>
    <dbReference type="NCBI Taxonomy" id="756272"/>
    <lineage>
        <taxon>Bacteria</taxon>
        <taxon>Pseudomonadati</taxon>
        <taxon>Planctomycetota</taxon>
        <taxon>Planctomycetia</taxon>
        <taxon>Planctomycetales</taxon>
        <taxon>Planctomycetaceae</taxon>
        <taxon>Rubinisphaera</taxon>
    </lineage>
</organism>
<accession>F0SG47</accession>
<dbReference type="Pfam" id="PF14499">
    <property type="entry name" value="DUF4437"/>
    <property type="match status" value="1"/>
</dbReference>
<dbReference type="eggNOG" id="COG1917">
    <property type="taxonomic scope" value="Bacteria"/>
</dbReference>
<feature type="chain" id="PRO_5003260440" description="DUF4437 domain-containing protein" evidence="1">
    <location>
        <begin position="31"/>
        <end position="302"/>
    </location>
</feature>
<dbReference type="Proteomes" id="UP000006860">
    <property type="component" value="Chromosome"/>
</dbReference>
<feature type="signal peptide" evidence="1">
    <location>
        <begin position="1"/>
        <end position="30"/>
    </location>
</feature>
<gene>
    <name evidence="2" type="ordered locus">Plabr_0709</name>
</gene>
<dbReference type="InterPro" id="IPR011051">
    <property type="entry name" value="RmlC_Cupin_sf"/>
</dbReference>
<dbReference type="InterPro" id="IPR014710">
    <property type="entry name" value="RmlC-like_jellyroll"/>
</dbReference>
<sequence>MPTLRNYFSSLRCGVITGSFLLLGHASLYAQSDASVAQTEGQAASAVKTEVVLASEVKWQHLNPARGDASPAAGTLWGDQTQDGESGFLVKFRDGFASPPHIHNITYRGIVIDGALHNDDPEAQLMWMPAGSWWTQPAGEVHITAARTHSIGYVEIQSGPYLVQPPSEASDNGERPVNMDVSNIVWQNATDTDWIAGEVKADASENAMLTFLWGQPDGKEAVGTMLKLPASFQGQLSTLSSSLRVVVVQGELDLQVDDNGMAKTLPTGSYFGANGPSEHCLSSEDECVIYVRVKGKYSLNPR</sequence>
<evidence type="ECO:0000313" key="2">
    <source>
        <dbReference type="EMBL" id="ADY58336.1"/>
    </source>
</evidence>
<reference evidence="3" key="1">
    <citation type="submission" date="2011-02" db="EMBL/GenBank/DDBJ databases">
        <title>The complete genome of Planctomyces brasiliensis DSM 5305.</title>
        <authorList>
            <person name="Lucas S."/>
            <person name="Copeland A."/>
            <person name="Lapidus A."/>
            <person name="Bruce D."/>
            <person name="Goodwin L."/>
            <person name="Pitluck S."/>
            <person name="Kyrpides N."/>
            <person name="Mavromatis K."/>
            <person name="Pagani I."/>
            <person name="Ivanova N."/>
            <person name="Ovchinnikova G."/>
            <person name="Lu M."/>
            <person name="Detter J.C."/>
            <person name="Han C."/>
            <person name="Land M."/>
            <person name="Hauser L."/>
            <person name="Markowitz V."/>
            <person name="Cheng J.-F."/>
            <person name="Hugenholtz P."/>
            <person name="Woyke T."/>
            <person name="Wu D."/>
            <person name="Tindall B."/>
            <person name="Pomrenke H.G."/>
            <person name="Brambilla E."/>
            <person name="Klenk H.-P."/>
            <person name="Eisen J.A."/>
        </authorList>
    </citation>
    <scope>NUCLEOTIDE SEQUENCE [LARGE SCALE GENOMIC DNA]</scope>
    <source>
        <strain evidence="3">ATCC 49424 / DSM 5305 / JCM 21570 / IAM 15109 / NBRC 103401 / IFAM 1448</strain>
    </source>
</reference>
<keyword evidence="1" id="KW-0732">Signal</keyword>
<dbReference type="STRING" id="756272.Plabr_0709"/>
<dbReference type="HOGENOM" id="CLU_1093315_0_0_0"/>
<name>F0SG47_RUBBR</name>
<dbReference type="KEGG" id="pbs:Plabr_0709"/>
<dbReference type="CDD" id="cd06989">
    <property type="entry name" value="cupin_DRT102"/>
    <property type="match status" value="1"/>
</dbReference>
<keyword evidence="3" id="KW-1185">Reference proteome</keyword>
<dbReference type="SUPFAM" id="SSF51182">
    <property type="entry name" value="RmlC-like cupins"/>
    <property type="match status" value="1"/>
</dbReference>
<protein>
    <recommendedName>
        <fullName evidence="4">DUF4437 domain-containing protein</fullName>
    </recommendedName>
</protein>
<dbReference type="AlphaFoldDB" id="F0SG47"/>
<dbReference type="InterPro" id="IPR028013">
    <property type="entry name" value="DUF4437"/>
</dbReference>
<evidence type="ECO:0008006" key="4">
    <source>
        <dbReference type="Google" id="ProtNLM"/>
    </source>
</evidence>
<evidence type="ECO:0000313" key="3">
    <source>
        <dbReference type="Proteomes" id="UP000006860"/>
    </source>
</evidence>
<dbReference type="EMBL" id="CP002546">
    <property type="protein sequence ID" value="ADY58336.1"/>
    <property type="molecule type" value="Genomic_DNA"/>
</dbReference>